<accession>A0A150LLT9</accession>
<gene>
    <name evidence="2" type="ORF">B4119_0925</name>
</gene>
<proteinExistence type="predicted"/>
<feature type="region of interest" description="Disordered" evidence="1">
    <location>
        <begin position="1"/>
        <end position="43"/>
    </location>
</feature>
<evidence type="ECO:0000313" key="2">
    <source>
        <dbReference type="EMBL" id="KYD13301.1"/>
    </source>
</evidence>
<dbReference type="EMBL" id="LQYS01000049">
    <property type="protein sequence ID" value="KYD13301.1"/>
    <property type="molecule type" value="Genomic_DNA"/>
</dbReference>
<evidence type="ECO:0000256" key="1">
    <source>
        <dbReference type="SAM" id="MobiDB-lite"/>
    </source>
</evidence>
<dbReference type="AlphaFoldDB" id="A0A150LLT9"/>
<sequence>MKRRGSQESIQSRQNGGISSGTIVNNGAPKKTRRTKIAIYKYE</sequence>
<feature type="compositionally biased region" description="Polar residues" evidence="1">
    <location>
        <begin position="7"/>
        <end position="25"/>
    </location>
</feature>
<evidence type="ECO:0000313" key="3">
    <source>
        <dbReference type="Proteomes" id="UP000075455"/>
    </source>
</evidence>
<comment type="caution">
    <text evidence="2">The sequence shown here is derived from an EMBL/GenBank/DDBJ whole genome shotgun (WGS) entry which is preliminary data.</text>
</comment>
<organism evidence="2 3">
    <name type="scientific">Saccharococcus caldoxylosilyticus</name>
    <dbReference type="NCBI Taxonomy" id="81408"/>
    <lineage>
        <taxon>Bacteria</taxon>
        <taxon>Bacillati</taxon>
        <taxon>Bacillota</taxon>
        <taxon>Bacilli</taxon>
        <taxon>Bacillales</taxon>
        <taxon>Anoxybacillaceae</taxon>
        <taxon>Saccharococcus</taxon>
    </lineage>
</organism>
<reference evidence="2 3" key="1">
    <citation type="submission" date="2016-01" db="EMBL/GenBank/DDBJ databases">
        <title>Draft Genome Sequences of Seven Thermophilic Sporeformers Isolated from Foods.</title>
        <authorList>
            <person name="Berendsen E.M."/>
            <person name="Wells-Bennik M.H."/>
            <person name="Krawcyk A.O."/>
            <person name="De Jong A."/>
            <person name="Holsappel S."/>
            <person name="Eijlander R.T."/>
            <person name="Kuipers O.P."/>
        </authorList>
    </citation>
    <scope>NUCLEOTIDE SEQUENCE [LARGE SCALE GENOMIC DNA]</scope>
    <source>
        <strain evidence="2 3">B4119</strain>
    </source>
</reference>
<protein>
    <submittedName>
        <fullName evidence="2">Uncharacterized protein</fullName>
    </submittedName>
</protein>
<name>A0A150LLT9_9BACL</name>
<dbReference type="Proteomes" id="UP000075455">
    <property type="component" value="Unassembled WGS sequence"/>
</dbReference>